<evidence type="ECO:0000259" key="3">
    <source>
        <dbReference type="PROSITE" id="PS50883"/>
    </source>
</evidence>
<evidence type="ECO:0000256" key="1">
    <source>
        <dbReference type="SAM" id="Coils"/>
    </source>
</evidence>
<feature type="domain" description="HAMP" evidence="4">
    <location>
        <begin position="276"/>
        <end position="328"/>
    </location>
</feature>
<organism evidence="6 7">
    <name type="scientific">Halarcobacter ebronensis</name>
    <dbReference type="NCBI Taxonomy" id="1462615"/>
    <lineage>
        <taxon>Bacteria</taxon>
        <taxon>Pseudomonadati</taxon>
        <taxon>Campylobacterota</taxon>
        <taxon>Epsilonproteobacteria</taxon>
        <taxon>Campylobacterales</taxon>
        <taxon>Arcobacteraceae</taxon>
        <taxon>Halarcobacter</taxon>
    </lineage>
</organism>
<reference evidence="6 7" key="1">
    <citation type="submission" date="2017-10" db="EMBL/GenBank/DDBJ databases">
        <title>Genomics of the genus Arcobacter.</title>
        <authorList>
            <person name="Perez-Cataluna A."/>
            <person name="Figueras M.J."/>
        </authorList>
    </citation>
    <scope>NUCLEOTIDE SEQUENCE [LARGE SCALE GENOMIC DNA]</scope>
    <source>
        <strain evidence="6 7">CECT 8993</strain>
    </source>
</reference>
<dbReference type="PANTHER" id="PTHR33121">
    <property type="entry name" value="CYCLIC DI-GMP PHOSPHODIESTERASE PDEF"/>
    <property type="match status" value="1"/>
</dbReference>
<keyword evidence="2" id="KW-1133">Transmembrane helix</keyword>
<dbReference type="Pfam" id="PF00990">
    <property type="entry name" value="GGDEF"/>
    <property type="match status" value="1"/>
</dbReference>
<gene>
    <name evidence="6" type="ORF">CRV08_09585</name>
</gene>
<dbReference type="Pfam" id="PF00563">
    <property type="entry name" value="EAL"/>
    <property type="match status" value="1"/>
</dbReference>
<feature type="transmembrane region" description="Helical" evidence="2">
    <location>
        <begin position="6"/>
        <end position="25"/>
    </location>
</feature>
<proteinExistence type="predicted"/>
<evidence type="ECO:0000259" key="5">
    <source>
        <dbReference type="PROSITE" id="PS50887"/>
    </source>
</evidence>
<dbReference type="SUPFAM" id="SSF141868">
    <property type="entry name" value="EAL domain-like"/>
    <property type="match status" value="1"/>
</dbReference>
<dbReference type="GO" id="GO:0071111">
    <property type="term" value="F:cyclic-guanylate-specific phosphodiesterase activity"/>
    <property type="evidence" value="ECO:0007669"/>
    <property type="project" value="InterPro"/>
</dbReference>
<dbReference type="SUPFAM" id="SSF55073">
    <property type="entry name" value="Nucleotide cyclase"/>
    <property type="match status" value="1"/>
</dbReference>
<feature type="domain" description="EAL" evidence="3">
    <location>
        <begin position="502"/>
        <end position="733"/>
    </location>
</feature>
<sequence>MSLSKQLYLIIAFIFFIIFSGNFLISVKNMKEYLELEATTKAQDTATSIGMSLRPLIKDKHDSEIESIIKAISNSGFYKEIRLEDADFTISSNDLMKASTDLDDLNWNIKKISLDPKFGRVEKIESDEVLNEQLLKLENDKEDIGLVESDNSQRFRYIPSETYKKGGVITFDFTATNGENKIIDTFANISLDKILIKENREVKFDYVPEWFIKLIPITLEEKFSEISNGWNTSAIIYVSPNPGEAYAKLFEQARNSIIYAVIAFILSMLLLFVFVQFLLRPLKTIEKLAKNIAKGQFGVIDPLPWTVEIKNVSIAMNDMSRKIEAMINKLTNNLANLSKKLSEDDLTGLSLKQTLETDIKQMFIKKENGYIFDIKIDNLFGYVKTHTNDEVDEYIRAFASILKKSGKETKAYRIFGSEFLLIAKNCDYEKAKKLASKLKMDFDLLGESLNLKEIAHIGGTPFNELGTINEMRHSANEAYEKAKLIGPNEFFVNDKSSLSRDMNAWRDLIIDIIEHKQFDIDFINDTYSLEDSEKLIMQEAFTNVKDKEGNPIAIGSFVSIAEKYEKIVDFDKAVIAKIINFIQINNVSHNICINLSLDSINDSDFIKWLEVEIQKNATIASKLIFSLSAYSVAKDIEKVKEFCNFIHGCNSKVIIKRFESKFISTEDLKEFNLDYIRLARDYTEEIHKEKSKIDFVESINELANLLNIKVCAEGVKSDKDYETIKELKLFASS</sequence>
<keyword evidence="2" id="KW-0472">Membrane</keyword>
<dbReference type="SMART" id="SM00267">
    <property type="entry name" value="GGDEF"/>
    <property type="match status" value="1"/>
</dbReference>
<feature type="domain" description="GGDEF" evidence="5">
    <location>
        <begin position="367"/>
        <end position="495"/>
    </location>
</feature>
<dbReference type="InterPro" id="IPR032244">
    <property type="entry name" value="LapD_MoxY_N"/>
</dbReference>
<dbReference type="Proteomes" id="UP000290172">
    <property type="component" value="Unassembled WGS sequence"/>
</dbReference>
<dbReference type="InterPro" id="IPR000160">
    <property type="entry name" value="GGDEF_dom"/>
</dbReference>
<dbReference type="PANTHER" id="PTHR33121:SF79">
    <property type="entry name" value="CYCLIC DI-GMP PHOSPHODIESTERASE PDED-RELATED"/>
    <property type="match status" value="1"/>
</dbReference>
<dbReference type="Gene3D" id="3.30.110.200">
    <property type="match status" value="1"/>
</dbReference>
<feature type="transmembrane region" description="Helical" evidence="2">
    <location>
        <begin position="257"/>
        <end position="279"/>
    </location>
</feature>
<name>A0A4Q0YFN7_9BACT</name>
<dbReference type="GO" id="GO:0016020">
    <property type="term" value="C:membrane"/>
    <property type="evidence" value="ECO:0007669"/>
    <property type="project" value="InterPro"/>
</dbReference>
<evidence type="ECO:0000313" key="6">
    <source>
        <dbReference type="EMBL" id="RXJ67611.1"/>
    </source>
</evidence>
<dbReference type="Gene3D" id="3.30.70.270">
    <property type="match status" value="1"/>
</dbReference>
<dbReference type="SMART" id="SM00052">
    <property type="entry name" value="EAL"/>
    <property type="match status" value="1"/>
</dbReference>
<dbReference type="Pfam" id="PF16448">
    <property type="entry name" value="LapD_MoxY_N"/>
    <property type="match status" value="2"/>
</dbReference>
<dbReference type="InterPro" id="IPR050706">
    <property type="entry name" value="Cyclic-di-GMP_PDE-like"/>
</dbReference>
<dbReference type="Gene3D" id="6.20.270.20">
    <property type="entry name" value="LapD/MoxY periplasmic domain"/>
    <property type="match status" value="1"/>
</dbReference>
<dbReference type="InterPro" id="IPR001633">
    <property type="entry name" value="EAL_dom"/>
</dbReference>
<keyword evidence="2" id="KW-0812">Transmembrane</keyword>
<dbReference type="EMBL" id="PDKJ01000008">
    <property type="protein sequence ID" value="RXJ67611.1"/>
    <property type="molecule type" value="Genomic_DNA"/>
</dbReference>
<dbReference type="AlphaFoldDB" id="A0A4Q0YFN7"/>
<dbReference type="InterPro" id="IPR042461">
    <property type="entry name" value="LapD_MoxY_peri_C"/>
</dbReference>
<dbReference type="GO" id="GO:0007165">
    <property type="term" value="P:signal transduction"/>
    <property type="evidence" value="ECO:0007669"/>
    <property type="project" value="InterPro"/>
</dbReference>
<accession>A0A4Q0YFN7</accession>
<dbReference type="InterPro" id="IPR035919">
    <property type="entry name" value="EAL_sf"/>
</dbReference>
<dbReference type="PROSITE" id="PS50885">
    <property type="entry name" value="HAMP"/>
    <property type="match status" value="1"/>
</dbReference>
<comment type="caution">
    <text evidence="6">The sequence shown here is derived from an EMBL/GenBank/DDBJ whole genome shotgun (WGS) entry which is preliminary data.</text>
</comment>
<dbReference type="Gene3D" id="3.20.20.450">
    <property type="entry name" value="EAL domain"/>
    <property type="match status" value="1"/>
</dbReference>
<dbReference type="InterPro" id="IPR003660">
    <property type="entry name" value="HAMP_dom"/>
</dbReference>
<keyword evidence="1" id="KW-0175">Coiled coil</keyword>
<dbReference type="PROSITE" id="PS50887">
    <property type="entry name" value="GGDEF"/>
    <property type="match status" value="1"/>
</dbReference>
<dbReference type="PROSITE" id="PS50883">
    <property type="entry name" value="EAL"/>
    <property type="match status" value="1"/>
</dbReference>
<protein>
    <submittedName>
        <fullName evidence="6">GGDEF domain-containing protein</fullName>
    </submittedName>
</protein>
<evidence type="ECO:0000313" key="7">
    <source>
        <dbReference type="Proteomes" id="UP000290172"/>
    </source>
</evidence>
<feature type="coiled-coil region" evidence="1">
    <location>
        <begin position="320"/>
        <end position="347"/>
    </location>
</feature>
<dbReference type="InterPro" id="IPR043128">
    <property type="entry name" value="Rev_trsase/Diguanyl_cyclase"/>
</dbReference>
<evidence type="ECO:0000256" key="2">
    <source>
        <dbReference type="SAM" id="Phobius"/>
    </source>
</evidence>
<dbReference type="RefSeq" id="WP_128981505.1">
    <property type="nucleotide sequence ID" value="NZ_PDKJ01000008.1"/>
</dbReference>
<dbReference type="InterPro" id="IPR029787">
    <property type="entry name" value="Nucleotide_cyclase"/>
</dbReference>
<evidence type="ECO:0000259" key="4">
    <source>
        <dbReference type="PROSITE" id="PS50885"/>
    </source>
</evidence>